<sequence length="124" mass="14269">MDKRKPTLIRHTVQDNHAELELRVDGDILYFQGHFDQFKLLPGVAQVDWAVFYARQYLNTPSAFKGMEVIKFQEPILPDAEVTLSLTWDEDKQKLAFKYTSMDGERLAVHASGKMKLAQPDAEE</sequence>
<evidence type="ECO:0000313" key="3">
    <source>
        <dbReference type="Proteomes" id="UP000838160"/>
    </source>
</evidence>
<protein>
    <recommendedName>
        <fullName evidence="1">ApeI dehydratase-like domain-containing protein</fullName>
    </recommendedName>
</protein>
<accession>A0ABN8DIZ0</accession>
<reference evidence="2" key="1">
    <citation type="submission" date="2021-12" db="EMBL/GenBank/DDBJ databases">
        <authorList>
            <person name="Rodrigo-Torres L."/>
            <person name="Arahal R. D."/>
            <person name="Lucena T."/>
        </authorList>
    </citation>
    <scope>NUCLEOTIDE SEQUENCE</scope>
    <source>
        <strain evidence="2">CECT 8226</strain>
    </source>
</reference>
<dbReference type="RefSeq" id="WP_237485940.1">
    <property type="nucleotide sequence ID" value="NZ_CAKLCM010000003.1"/>
</dbReference>
<feature type="domain" description="ApeI dehydratase-like" evidence="1">
    <location>
        <begin position="12"/>
        <end position="106"/>
    </location>
</feature>
<dbReference type="Proteomes" id="UP000838160">
    <property type="component" value="Unassembled WGS sequence"/>
</dbReference>
<dbReference type="InterPro" id="IPR016962">
    <property type="entry name" value="Dehydrase_ECs4332_prd"/>
</dbReference>
<gene>
    <name evidence="2" type="ORF">VHP8226_03088</name>
</gene>
<dbReference type="Gene3D" id="3.10.129.10">
    <property type="entry name" value="Hotdog Thioesterase"/>
    <property type="match status" value="1"/>
</dbReference>
<dbReference type="EMBL" id="CAKLCM010000003">
    <property type="protein sequence ID" value="CAH0529175.1"/>
    <property type="molecule type" value="Genomic_DNA"/>
</dbReference>
<dbReference type="Pfam" id="PF22818">
    <property type="entry name" value="ApeI-like"/>
    <property type="match status" value="1"/>
</dbReference>
<dbReference type="PIRSF" id="PIRSF030962">
    <property type="entry name" value="Dehydrase_ECs4332_prd"/>
    <property type="match status" value="1"/>
</dbReference>
<proteinExistence type="predicted"/>
<name>A0ABN8DIZ0_9VIBR</name>
<dbReference type="InterPro" id="IPR054545">
    <property type="entry name" value="ApeI-like"/>
</dbReference>
<organism evidence="2 3">
    <name type="scientific">Vibrio hippocampi</name>
    <dbReference type="NCBI Taxonomy" id="654686"/>
    <lineage>
        <taxon>Bacteria</taxon>
        <taxon>Pseudomonadati</taxon>
        <taxon>Pseudomonadota</taxon>
        <taxon>Gammaproteobacteria</taxon>
        <taxon>Vibrionales</taxon>
        <taxon>Vibrionaceae</taxon>
        <taxon>Vibrio</taxon>
    </lineage>
</organism>
<comment type="caution">
    <text evidence="2">The sequence shown here is derived from an EMBL/GenBank/DDBJ whole genome shotgun (WGS) entry which is preliminary data.</text>
</comment>
<evidence type="ECO:0000259" key="1">
    <source>
        <dbReference type="Pfam" id="PF22818"/>
    </source>
</evidence>
<keyword evidence="3" id="KW-1185">Reference proteome</keyword>
<dbReference type="InterPro" id="IPR029069">
    <property type="entry name" value="HotDog_dom_sf"/>
</dbReference>
<evidence type="ECO:0000313" key="2">
    <source>
        <dbReference type="EMBL" id="CAH0529175.1"/>
    </source>
</evidence>
<dbReference type="SUPFAM" id="SSF54637">
    <property type="entry name" value="Thioesterase/thiol ester dehydrase-isomerase"/>
    <property type="match status" value="1"/>
</dbReference>